<dbReference type="EMBL" id="JAEFBJ010000142">
    <property type="protein sequence ID" value="KAG7529397.1"/>
    <property type="molecule type" value="Genomic_DNA"/>
</dbReference>
<dbReference type="OrthoDB" id="1039667at2759"/>
<feature type="domain" description="DUF4216" evidence="2">
    <location>
        <begin position="835"/>
        <end position="887"/>
    </location>
</feature>
<dbReference type="InterPro" id="IPR029480">
    <property type="entry name" value="Transpos_assoc"/>
</dbReference>
<dbReference type="PANTHER" id="PTHR48258:SF3">
    <property type="entry name" value="FK506-BINDING PROTEIN 4-LIKE ISOFORM X1"/>
    <property type="match status" value="1"/>
</dbReference>
<dbReference type="AlphaFoldDB" id="A0A8T1XCI3"/>
<dbReference type="Pfam" id="PF13960">
    <property type="entry name" value="DUF4218"/>
    <property type="match status" value="1"/>
</dbReference>
<evidence type="ECO:0000313" key="5">
    <source>
        <dbReference type="EMBL" id="KAG7529397.1"/>
    </source>
</evidence>
<dbReference type="InterPro" id="IPR025452">
    <property type="entry name" value="DUF4218"/>
</dbReference>
<dbReference type="InterPro" id="IPR025312">
    <property type="entry name" value="DUF4216"/>
</dbReference>
<dbReference type="Pfam" id="PF13952">
    <property type="entry name" value="DUF4216"/>
    <property type="match status" value="1"/>
</dbReference>
<evidence type="ECO:0000313" key="6">
    <source>
        <dbReference type="Proteomes" id="UP000694251"/>
    </source>
</evidence>
<evidence type="ECO:0000256" key="1">
    <source>
        <dbReference type="SAM" id="MobiDB-lite"/>
    </source>
</evidence>
<protein>
    <submittedName>
        <fullName evidence="5">Uncharacterized protein</fullName>
    </submittedName>
</protein>
<reference evidence="5 6" key="1">
    <citation type="submission" date="2020-12" db="EMBL/GenBank/DDBJ databases">
        <title>Concerted genomic and epigenomic changes stabilize Arabidopsis allopolyploids.</title>
        <authorList>
            <person name="Chen Z."/>
        </authorList>
    </citation>
    <scope>NUCLEOTIDE SEQUENCE [LARGE SCALE GENOMIC DNA]</scope>
    <source>
        <strain evidence="5">As9502</strain>
        <tissue evidence="5">Leaf</tissue>
    </source>
</reference>
<dbReference type="Pfam" id="PF13963">
    <property type="entry name" value="Transpos_assoc"/>
    <property type="match status" value="1"/>
</dbReference>
<feature type="compositionally biased region" description="Basic and acidic residues" evidence="1">
    <location>
        <begin position="394"/>
        <end position="403"/>
    </location>
</feature>
<evidence type="ECO:0000259" key="4">
    <source>
        <dbReference type="Pfam" id="PF13963"/>
    </source>
</evidence>
<dbReference type="PANTHER" id="PTHR48258">
    <property type="entry name" value="DUF4218 DOMAIN-CONTAINING PROTEIN-RELATED"/>
    <property type="match status" value="1"/>
</dbReference>
<name>A0A8T1XCI3_ARASU</name>
<gene>
    <name evidence="5" type="ORF">ISN44_Un142g000050</name>
</gene>
<dbReference type="InterPro" id="IPR004242">
    <property type="entry name" value="Transposase_21"/>
</dbReference>
<accession>A0A8T1XCI3</accession>
<sequence length="889" mass="103279">MAGNYNYGGSGGFYRDWMYKRFDEVTGNLSAEYVAGVEEFMTFANSQPIVQSCRGKFHCPCSVCKNEKHIISGRRVSSHLFSQGFMPDYYVWYKHGEELNMDIGTSYTDRTYFSENHEEVGNVVKDPYVDMVNDAFNFNVGYDDNVGHDDNYHHDGSYQNVEEPVRNHSNTFYDLLEGANNPLYDGCREGQSQLSLASRLMHNKAEYNMSEKLVDSVCEMFTDFLPEGNQATTSHYQTQKLMRNLGLPYHTFDVCKNNYRLKRKYQSHKTAATMRWHAEHQSKEGEMNHPSDAAEWRYFQELHPRFAEELRNVYLGLCTDGFNPFGMSRNHSLWPVILTPYNLPPGWTTHGKLSCPVCMESTKSFYLPNGRKTRWFDCHRRFLPHGHPSRRNKKDFLKGRDASSEYPPESLTGEQVYYERLASVNPSKTKDVGGNGHEKKMRGYGKEHNWHKESILWELSYWKDLNLRHNIDVMHKEKNFLDNIMNTLLGVKGKSKDNIMSRLDIEKYCSRPGLRIDSTGKAPFPAYTLTEEAKQSLFQCVKHDVRFPDGYSSDLASCVDLENGKFSGMKSHDCHVFMERLLPFIFAELLDRNVHLALSGIGAFFRDLCSRTLQTSRVQILKQNIVLIICNLEKIFPPSFFDVMEHLPIHLPYEAELGGPVQYRLTRFDEGEVPVYHVPGVPNIFMQVGRPSGAMHVEWLSEKDYQNAHAYVLRNCDYFKPFESMFEDYLSTKYPSLAEKELYVRRAEEYHLWVKEYVTYWNTNSPFPTWIQEIVQGPLNKVKTWPMYFTRGYLFHTQTHDAGRKTCNYGVFVKGENYADSSDEADFYGTLTDVIELDYEGIVNLRITLFKCKWYDPKIGRGTRRNHGGVVDVLSTRKYNKYEPFILGT</sequence>
<feature type="domain" description="Transposase-associated" evidence="4">
    <location>
        <begin position="15"/>
        <end position="97"/>
    </location>
</feature>
<evidence type="ECO:0000259" key="2">
    <source>
        <dbReference type="Pfam" id="PF13952"/>
    </source>
</evidence>
<dbReference type="Pfam" id="PF02992">
    <property type="entry name" value="Transposase_21"/>
    <property type="match status" value="2"/>
</dbReference>
<organism evidence="5 6">
    <name type="scientific">Arabidopsis suecica</name>
    <name type="common">Swedish thale-cress</name>
    <name type="synonym">Cardaminopsis suecica</name>
    <dbReference type="NCBI Taxonomy" id="45249"/>
    <lineage>
        <taxon>Eukaryota</taxon>
        <taxon>Viridiplantae</taxon>
        <taxon>Streptophyta</taxon>
        <taxon>Embryophyta</taxon>
        <taxon>Tracheophyta</taxon>
        <taxon>Spermatophyta</taxon>
        <taxon>Magnoliopsida</taxon>
        <taxon>eudicotyledons</taxon>
        <taxon>Gunneridae</taxon>
        <taxon>Pentapetalae</taxon>
        <taxon>rosids</taxon>
        <taxon>malvids</taxon>
        <taxon>Brassicales</taxon>
        <taxon>Brassicaceae</taxon>
        <taxon>Camelineae</taxon>
        <taxon>Arabidopsis</taxon>
    </lineage>
</organism>
<evidence type="ECO:0000259" key="3">
    <source>
        <dbReference type="Pfam" id="PF13960"/>
    </source>
</evidence>
<feature type="region of interest" description="Disordered" evidence="1">
    <location>
        <begin position="389"/>
        <end position="409"/>
    </location>
</feature>
<feature type="domain" description="DUF4218" evidence="3">
    <location>
        <begin position="608"/>
        <end position="670"/>
    </location>
</feature>
<keyword evidence="6" id="KW-1185">Reference proteome</keyword>
<comment type="caution">
    <text evidence="5">The sequence shown here is derived from an EMBL/GenBank/DDBJ whole genome shotgun (WGS) entry which is preliminary data.</text>
</comment>
<dbReference type="Proteomes" id="UP000694251">
    <property type="component" value="Unassembled WGS sequence"/>
</dbReference>
<proteinExistence type="predicted"/>